<keyword evidence="2" id="KW-0442">Lipid degradation</keyword>
<name>A0A839E9I7_9HYPH</name>
<dbReference type="Gene3D" id="3.40.50.1820">
    <property type="entry name" value="alpha/beta hydrolase"/>
    <property type="match status" value="1"/>
</dbReference>
<evidence type="ECO:0000256" key="4">
    <source>
        <dbReference type="SAM" id="SignalP"/>
    </source>
</evidence>
<dbReference type="InterPro" id="IPR029058">
    <property type="entry name" value="AB_hydrolase_fold"/>
</dbReference>
<dbReference type="PANTHER" id="PTHR10272">
    <property type="entry name" value="PLATELET-ACTIVATING FACTOR ACETYLHYDROLASE"/>
    <property type="match status" value="1"/>
</dbReference>
<feature type="signal peptide" evidence="4">
    <location>
        <begin position="1"/>
        <end position="23"/>
    </location>
</feature>
<organism evidence="6 7">
    <name type="scientific">Phyllobacterium myrsinacearum</name>
    <dbReference type="NCBI Taxonomy" id="28101"/>
    <lineage>
        <taxon>Bacteria</taxon>
        <taxon>Pseudomonadati</taxon>
        <taxon>Pseudomonadota</taxon>
        <taxon>Alphaproteobacteria</taxon>
        <taxon>Hyphomicrobiales</taxon>
        <taxon>Phyllobacteriaceae</taxon>
        <taxon>Phyllobacterium</taxon>
    </lineage>
</organism>
<evidence type="ECO:0000313" key="6">
    <source>
        <dbReference type="EMBL" id="MBA8876541.1"/>
    </source>
</evidence>
<keyword evidence="3" id="KW-0443">Lipid metabolism</keyword>
<sequence length="333" mass="35540">MNIPSLITLSAFLALSSVQTAPAAGVTFIDVPQDNKGPTLESAIWYPCAGNPTQVDIGFDHSTAVKDCPLLGEKLPLIVISHGVGGWYGNFHTLAEQMADAGFVVAAINHPRDGGRSKTRDPGDIASMTQRPQDMTRLIDFILTSWSDGSQIDATRIGFFGFSRGGFTGLGMIGGNPDWKKLLDNCPVYPGNRFCAQIRAGDIPPLTADPRIIAAVIADPAGGNLFTPESLGRVTVPVQIWGSEYGGDGLSPADAASVARYLASKPEYRLVPKSGHFSFLPPCSAEFAKLAADSGDTELCTDAAGFDRVAFHKQFNADVLAFFRKYLTDTKQP</sequence>
<reference evidence="6 7" key="1">
    <citation type="submission" date="2020-07" db="EMBL/GenBank/DDBJ databases">
        <title>Genomic Encyclopedia of Type Strains, Phase IV (KMG-V): Genome sequencing to study the core and pangenomes of soil and plant-associated prokaryotes.</title>
        <authorList>
            <person name="Whitman W."/>
        </authorList>
    </citation>
    <scope>NUCLEOTIDE SEQUENCE [LARGE SCALE GENOMIC DNA]</scope>
    <source>
        <strain evidence="6 7">AN3</strain>
    </source>
</reference>
<dbReference type="PANTHER" id="PTHR10272:SF0">
    <property type="entry name" value="PLATELET-ACTIVATING FACTOR ACETYLHYDROLASE"/>
    <property type="match status" value="1"/>
</dbReference>
<feature type="domain" description="Serine aminopeptidase S33" evidence="5">
    <location>
        <begin position="77"/>
        <end position="185"/>
    </location>
</feature>
<gene>
    <name evidence="6" type="ORF">FHW16_000223</name>
</gene>
<keyword evidence="7" id="KW-1185">Reference proteome</keyword>
<evidence type="ECO:0000256" key="1">
    <source>
        <dbReference type="ARBA" id="ARBA00022801"/>
    </source>
</evidence>
<dbReference type="Pfam" id="PF12146">
    <property type="entry name" value="Hydrolase_4"/>
    <property type="match status" value="1"/>
</dbReference>
<dbReference type="EMBL" id="JACGXN010000001">
    <property type="protein sequence ID" value="MBA8876541.1"/>
    <property type="molecule type" value="Genomic_DNA"/>
</dbReference>
<dbReference type="SUPFAM" id="SSF53474">
    <property type="entry name" value="alpha/beta-Hydrolases"/>
    <property type="match status" value="1"/>
</dbReference>
<proteinExistence type="predicted"/>
<dbReference type="PIRSF" id="PIRSF031982">
    <property type="entry name" value="UCP031982_abhydr"/>
    <property type="match status" value="1"/>
</dbReference>
<keyword evidence="1 6" id="KW-0378">Hydrolase</keyword>
<dbReference type="AlphaFoldDB" id="A0A839E9I7"/>
<keyword evidence="4" id="KW-0732">Signal</keyword>
<evidence type="ECO:0000256" key="2">
    <source>
        <dbReference type="ARBA" id="ARBA00022963"/>
    </source>
</evidence>
<comment type="caution">
    <text evidence="6">The sequence shown here is derived from an EMBL/GenBank/DDBJ whole genome shotgun (WGS) entry which is preliminary data.</text>
</comment>
<dbReference type="GO" id="GO:0016042">
    <property type="term" value="P:lipid catabolic process"/>
    <property type="evidence" value="ECO:0007669"/>
    <property type="project" value="UniProtKB-KW"/>
</dbReference>
<feature type="chain" id="PRO_5032270000" evidence="4">
    <location>
        <begin position="24"/>
        <end position="333"/>
    </location>
</feature>
<dbReference type="GO" id="GO:0003847">
    <property type="term" value="F:1-alkyl-2-acetylglycerophosphocholine esterase activity"/>
    <property type="evidence" value="ECO:0007669"/>
    <property type="project" value="TreeGrafter"/>
</dbReference>
<evidence type="ECO:0000256" key="3">
    <source>
        <dbReference type="ARBA" id="ARBA00023098"/>
    </source>
</evidence>
<dbReference type="InterPro" id="IPR022742">
    <property type="entry name" value="Hydrolase_4"/>
</dbReference>
<dbReference type="Proteomes" id="UP000549052">
    <property type="component" value="Unassembled WGS sequence"/>
</dbReference>
<protein>
    <submittedName>
        <fullName evidence="6">Putative dienelactone hydrolase</fullName>
    </submittedName>
</protein>
<accession>A0A839E9I7</accession>
<dbReference type="InterPro" id="IPR016986">
    <property type="entry name" value="UCP031982_abhydr"/>
</dbReference>
<dbReference type="RefSeq" id="WP_182547331.1">
    <property type="nucleotide sequence ID" value="NZ_JACGXN010000001.1"/>
</dbReference>
<evidence type="ECO:0000259" key="5">
    <source>
        <dbReference type="Pfam" id="PF12146"/>
    </source>
</evidence>
<evidence type="ECO:0000313" key="7">
    <source>
        <dbReference type="Proteomes" id="UP000549052"/>
    </source>
</evidence>